<proteinExistence type="predicted"/>
<reference evidence="3" key="1">
    <citation type="submission" date="2007-05" db="EMBL/GenBank/DDBJ databases">
        <title>Complete sequence of Thermotoga petrophila RKU-1.</title>
        <authorList>
            <consortium name="US DOE Joint Genome Institute"/>
            <person name="Copeland A."/>
            <person name="Lucas S."/>
            <person name="Lapidus A."/>
            <person name="Barry K."/>
            <person name="Glavina del Rio T."/>
            <person name="Dalin E."/>
            <person name="Tice H."/>
            <person name="Pitluck S."/>
            <person name="Sims D."/>
            <person name="Brettin T."/>
            <person name="Bruce D."/>
            <person name="Detter J.C."/>
            <person name="Han C."/>
            <person name="Tapia R."/>
            <person name="Schmutz J."/>
            <person name="Larimer F."/>
            <person name="Land M."/>
            <person name="Hauser L."/>
            <person name="Kyrpides N."/>
            <person name="Mikhailova N."/>
            <person name="Nelson K."/>
            <person name="Gogarten J.P."/>
            <person name="Noll K."/>
            <person name="Richardson P."/>
        </authorList>
    </citation>
    <scope>NUCLEOTIDE SEQUENCE [LARGE SCALE GENOMIC DNA]</scope>
    <source>
        <strain evidence="3">ATCC BAA-488 / DSM 13995 / JCM 10881 / RKU-1</strain>
    </source>
</reference>
<keyword evidence="1" id="KW-0812">Transmembrane</keyword>
<reference evidence="2 3" key="2">
    <citation type="journal article" date="2009" name="Proc. Natl. Acad. Sci. U.S.A.">
        <title>On the chimeric nature, thermophilic origin, and phylogenetic placement of the Thermotogales.</title>
        <authorList>
            <person name="Zhaxybayeva O."/>
            <person name="Swithers K.S."/>
            <person name="Lapierre P."/>
            <person name="Fournier G.P."/>
            <person name="Bickhart D.M."/>
            <person name="DeBoy R.T."/>
            <person name="Nelson K.E."/>
            <person name="Nesbo C.L."/>
            <person name="Doolittle W.F."/>
            <person name="Gogarten J.P."/>
            <person name="Noll K.M."/>
        </authorList>
    </citation>
    <scope>NUCLEOTIDE SEQUENCE [LARGE SCALE GENOMIC DNA]</scope>
    <source>
        <strain evidence="3">ATCC BAA-488 / DSM 13995 / JCM 10881 / RKU-1</strain>
    </source>
</reference>
<protein>
    <submittedName>
        <fullName evidence="2">Uncharacterized protein</fullName>
    </submittedName>
</protein>
<organism evidence="2 3">
    <name type="scientific">Thermotoga petrophila (strain ATCC BAA-488 / DSM 13995 / JCM 10881 / RKU-1)</name>
    <dbReference type="NCBI Taxonomy" id="390874"/>
    <lineage>
        <taxon>Bacteria</taxon>
        <taxon>Thermotogati</taxon>
        <taxon>Thermotogota</taxon>
        <taxon>Thermotogae</taxon>
        <taxon>Thermotogales</taxon>
        <taxon>Thermotogaceae</taxon>
        <taxon>Thermotoga</taxon>
    </lineage>
</organism>
<dbReference type="eggNOG" id="ENOG502ZJCM">
    <property type="taxonomic scope" value="Bacteria"/>
</dbReference>
<gene>
    <name evidence="2" type="ordered locus">Tpet_0213</name>
</gene>
<dbReference type="AlphaFoldDB" id="A5IJ69"/>
<sequence length="101" mass="12088">MITIFLFGIVTVFFVFLILYLFSVVLKFFSGKERPAVVEEKKTRYSRENEEIIAVISAVLSQIIEGDYRIVSVKKSREKRGYEAWRKTGWRRRRWSESSEW</sequence>
<dbReference type="KEGG" id="tpt:Tpet_0213"/>
<dbReference type="RefSeq" id="WP_011942896.1">
    <property type="nucleotide sequence ID" value="NC_009486.1"/>
</dbReference>
<keyword evidence="1" id="KW-1133">Transmembrane helix</keyword>
<accession>A5IJ69</accession>
<evidence type="ECO:0000256" key="1">
    <source>
        <dbReference type="SAM" id="Phobius"/>
    </source>
</evidence>
<dbReference type="STRING" id="390874.Tpet_0213"/>
<dbReference type="EMBL" id="CP000702">
    <property type="protein sequence ID" value="ABQ46242.1"/>
    <property type="molecule type" value="Genomic_DNA"/>
</dbReference>
<feature type="transmembrane region" description="Helical" evidence="1">
    <location>
        <begin position="6"/>
        <end position="26"/>
    </location>
</feature>
<keyword evidence="1" id="KW-0472">Membrane</keyword>
<evidence type="ECO:0000313" key="3">
    <source>
        <dbReference type="Proteomes" id="UP000006558"/>
    </source>
</evidence>
<evidence type="ECO:0000313" key="2">
    <source>
        <dbReference type="EMBL" id="ABQ46242.1"/>
    </source>
</evidence>
<dbReference type="HOGENOM" id="CLU_2262503_0_0_0"/>
<dbReference type="Proteomes" id="UP000006558">
    <property type="component" value="Chromosome"/>
</dbReference>
<name>A5IJ69_THEP1</name>